<feature type="signal peptide" evidence="4">
    <location>
        <begin position="1"/>
        <end position="20"/>
    </location>
</feature>
<dbReference type="InParanoid" id="A0A6J2Y839"/>
<evidence type="ECO:0000256" key="3">
    <source>
        <dbReference type="SAM" id="MobiDB-lite"/>
    </source>
</evidence>
<dbReference type="InterPro" id="IPR000618">
    <property type="entry name" value="Insect_cuticle"/>
</dbReference>
<sequence>MQAVKISVVVFVCAASLVLSAPVENEPVPIVAQESDIQPDGTFKWSFETGDGVKQEQSGQPKQIEQEVAIVLQGSASWIDDEGNPHQLTYIADENGYQPQSADIPVAPEVPAAIARSLEYNSAHPEQEAEQPQVQAELRAQPQPLQPQPAEG</sequence>
<dbReference type="Proteomes" id="UP000504635">
    <property type="component" value="Unplaced"/>
</dbReference>
<dbReference type="OrthoDB" id="6379191at2759"/>
<evidence type="ECO:0000313" key="5">
    <source>
        <dbReference type="Proteomes" id="UP000504635"/>
    </source>
</evidence>
<organism evidence="5 6">
    <name type="scientific">Sitophilus oryzae</name>
    <name type="common">Rice weevil</name>
    <name type="synonym">Curculio oryzae</name>
    <dbReference type="NCBI Taxonomy" id="7048"/>
    <lineage>
        <taxon>Eukaryota</taxon>
        <taxon>Metazoa</taxon>
        <taxon>Ecdysozoa</taxon>
        <taxon>Arthropoda</taxon>
        <taxon>Hexapoda</taxon>
        <taxon>Insecta</taxon>
        <taxon>Pterygota</taxon>
        <taxon>Neoptera</taxon>
        <taxon>Endopterygota</taxon>
        <taxon>Coleoptera</taxon>
        <taxon>Polyphaga</taxon>
        <taxon>Cucujiformia</taxon>
        <taxon>Curculionidae</taxon>
        <taxon>Dryophthorinae</taxon>
        <taxon>Sitophilus</taxon>
    </lineage>
</organism>
<dbReference type="PROSITE" id="PS51155">
    <property type="entry name" value="CHIT_BIND_RR_2"/>
    <property type="match status" value="1"/>
</dbReference>
<evidence type="ECO:0000313" key="6">
    <source>
        <dbReference type="RefSeq" id="XP_030759742.1"/>
    </source>
</evidence>
<keyword evidence="4" id="KW-0732">Signal</keyword>
<dbReference type="Pfam" id="PF00379">
    <property type="entry name" value="Chitin_bind_4"/>
    <property type="match status" value="1"/>
</dbReference>
<dbReference type="PROSITE" id="PS00233">
    <property type="entry name" value="CHIT_BIND_RR_1"/>
    <property type="match status" value="1"/>
</dbReference>
<dbReference type="GO" id="GO:0062129">
    <property type="term" value="C:chitin-based extracellular matrix"/>
    <property type="evidence" value="ECO:0007669"/>
    <property type="project" value="TreeGrafter"/>
</dbReference>
<protein>
    <submittedName>
        <fullName evidence="6">Larval cuticle protein 65Ag1-like isoform X1</fullName>
    </submittedName>
</protein>
<reference evidence="6" key="1">
    <citation type="submission" date="2025-08" db="UniProtKB">
        <authorList>
            <consortium name="RefSeq"/>
        </authorList>
    </citation>
    <scope>IDENTIFICATION</scope>
    <source>
        <tissue evidence="6">Gonads</tissue>
    </source>
</reference>
<evidence type="ECO:0000256" key="2">
    <source>
        <dbReference type="PROSITE-ProRule" id="PRU00497"/>
    </source>
</evidence>
<gene>
    <name evidence="6" type="primary">LOC115885094</name>
</gene>
<dbReference type="KEGG" id="soy:115885094"/>
<dbReference type="PANTHER" id="PTHR10380:SF173">
    <property type="entry name" value="CUTICULAR PROTEIN 47EF, ISOFORM C-RELATED"/>
    <property type="match status" value="1"/>
</dbReference>
<keyword evidence="1 2" id="KW-0193">Cuticle</keyword>
<feature type="compositionally biased region" description="Low complexity" evidence="3">
    <location>
        <begin position="130"/>
        <end position="143"/>
    </location>
</feature>
<accession>A0A6J2Y839</accession>
<evidence type="ECO:0000256" key="1">
    <source>
        <dbReference type="ARBA" id="ARBA00022460"/>
    </source>
</evidence>
<proteinExistence type="predicted"/>
<name>A0A6J2Y839_SITOR</name>
<keyword evidence="5" id="KW-1185">Reference proteome</keyword>
<dbReference type="InterPro" id="IPR050468">
    <property type="entry name" value="Cuticle_Struct_Prot"/>
</dbReference>
<feature type="region of interest" description="Disordered" evidence="3">
    <location>
        <begin position="116"/>
        <end position="152"/>
    </location>
</feature>
<dbReference type="AlphaFoldDB" id="A0A6J2Y839"/>
<evidence type="ECO:0000256" key="4">
    <source>
        <dbReference type="SAM" id="SignalP"/>
    </source>
</evidence>
<dbReference type="InterPro" id="IPR031311">
    <property type="entry name" value="CHIT_BIND_RR_consensus"/>
</dbReference>
<dbReference type="GeneID" id="115885094"/>
<dbReference type="RefSeq" id="XP_030759742.1">
    <property type="nucleotide sequence ID" value="XM_030903882.1"/>
</dbReference>
<dbReference type="PRINTS" id="PR00947">
    <property type="entry name" value="CUTICLE"/>
</dbReference>
<feature type="chain" id="PRO_5027040557" evidence="4">
    <location>
        <begin position="21"/>
        <end position="152"/>
    </location>
</feature>
<dbReference type="GO" id="GO:0008010">
    <property type="term" value="F:structural constituent of chitin-based larval cuticle"/>
    <property type="evidence" value="ECO:0007669"/>
    <property type="project" value="TreeGrafter"/>
</dbReference>
<dbReference type="PANTHER" id="PTHR10380">
    <property type="entry name" value="CUTICLE PROTEIN"/>
    <property type="match status" value="1"/>
</dbReference>